<dbReference type="GO" id="GO:0032264">
    <property type="term" value="P:IMP salvage"/>
    <property type="evidence" value="ECO:0007669"/>
    <property type="project" value="TreeGrafter"/>
</dbReference>
<dbReference type="GO" id="GO:0004422">
    <property type="term" value="F:hypoxanthine phosphoribosyltransferase activity"/>
    <property type="evidence" value="ECO:0007669"/>
    <property type="project" value="TreeGrafter"/>
</dbReference>
<dbReference type="GO" id="GO:0000287">
    <property type="term" value="F:magnesium ion binding"/>
    <property type="evidence" value="ECO:0007669"/>
    <property type="project" value="TreeGrafter"/>
</dbReference>
<protein>
    <submittedName>
        <fullName evidence="4">Hypoxanthine phosphoribosyltransferase</fullName>
    </submittedName>
</protein>
<dbReference type="GO" id="GO:0032263">
    <property type="term" value="P:GMP salvage"/>
    <property type="evidence" value="ECO:0007669"/>
    <property type="project" value="TreeGrafter"/>
</dbReference>
<keyword evidence="4" id="KW-0328">Glycosyltransferase</keyword>
<dbReference type="Gene3D" id="3.40.50.2020">
    <property type="match status" value="1"/>
</dbReference>
<dbReference type="AlphaFoldDB" id="A0A2S7K641"/>
<keyword evidence="4" id="KW-0808">Transferase</keyword>
<dbReference type="GO" id="GO:0006178">
    <property type="term" value="P:guanine salvage"/>
    <property type="evidence" value="ECO:0007669"/>
    <property type="project" value="TreeGrafter"/>
</dbReference>
<feature type="domain" description="Phosphoribosyltransferase" evidence="3">
    <location>
        <begin position="8"/>
        <end position="157"/>
    </location>
</feature>
<dbReference type="InterPro" id="IPR029057">
    <property type="entry name" value="PRTase-like"/>
</dbReference>
<accession>A0A2S7K641</accession>
<dbReference type="OrthoDB" id="9802824at2"/>
<dbReference type="CDD" id="cd06223">
    <property type="entry name" value="PRTases_typeI"/>
    <property type="match status" value="1"/>
</dbReference>
<gene>
    <name evidence="4" type="ORF">CW354_06320</name>
</gene>
<dbReference type="GO" id="GO:0046100">
    <property type="term" value="P:hypoxanthine metabolic process"/>
    <property type="evidence" value="ECO:0007669"/>
    <property type="project" value="TreeGrafter"/>
</dbReference>
<comment type="catalytic activity">
    <reaction evidence="1">
        <text>GMP + diphosphate = guanine + 5-phospho-alpha-D-ribose 1-diphosphate</text>
        <dbReference type="Rhea" id="RHEA:25424"/>
        <dbReference type="ChEBI" id="CHEBI:16235"/>
        <dbReference type="ChEBI" id="CHEBI:33019"/>
        <dbReference type="ChEBI" id="CHEBI:58017"/>
        <dbReference type="ChEBI" id="CHEBI:58115"/>
        <dbReference type="EC" id="2.4.2.8"/>
    </reaction>
    <physiologicalReaction direction="right-to-left" evidence="1">
        <dbReference type="Rhea" id="RHEA:25426"/>
    </physiologicalReaction>
</comment>
<sequence length="171" mass="18579">MRTLFTEDQIAKRIDDMAAEMARDLPPDFLLAPVLTGAFIFAADLLRALYRHGADPHVDFVQLSSYGGARASSGVVTLLKDFSIDIKGRTVLLVDDVLDTGRSLHFGKGMIEDRGAEAVKLCVFVKKLTGHAEDLKCDYIGFEAGADDFLVGYGMDDDGRKRGLPLLGAVN</sequence>
<organism evidence="4 5">
    <name type="scientific">Hyphococcus luteus</name>
    <dbReference type="NCBI Taxonomy" id="2058213"/>
    <lineage>
        <taxon>Bacteria</taxon>
        <taxon>Pseudomonadati</taxon>
        <taxon>Pseudomonadota</taxon>
        <taxon>Alphaproteobacteria</taxon>
        <taxon>Parvularculales</taxon>
        <taxon>Parvularculaceae</taxon>
        <taxon>Hyphococcus</taxon>
    </lineage>
</organism>
<evidence type="ECO:0000256" key="2">
    <source>
        <dbReference type="ARBA" id="ARBA00049402"/>
    </source>
</evidence>
<evidence type="ECO:0000259" key="3">
    <source>
        <dbReference type="Pfam" id="PF00156"/>
    </source>
</evidence>
<evidence type="ECO:0000313" key="5">
    <source>
        <dbReference type="Proteomes" id="UP000239504"/>
    </source>
</evidence>
<dbReference type="InterPro" id="IPR000836">
    <property type="entry name" value="PRTase_dom"/>
</dbReference>
<comment type="caution">
    <text evidence="4">The sequence shown here is derived from an EMBL/GenBank/DDBJ whole genome shotgun (WGS) entry which is preliminary data.</text>
</comment>
<dbReference type="InterPro" id="IPR050408">
    <property type="entry name" value="HGPRT"/>
</dbReference>
<dbReference type="SUPFAM" id="SSF53271">
    <property type="entry name" value="PRTase-like"/>
    <property type="match status" value="1"/>
</dbReference>
<proteinExistence type="predicted"/>
<evidence type="ECO:0000256" key="1">
    <source>
        <dbReference type="ARBA" id="ARBA00048811"/>
    </source>
</evidence>
<keyword evidence="5" id="KW-1185">Reference proteome</keyword>
<evidence type="ECO:0000313" key="4">
    <source>
        <dbReference type="EMBL" id="PQA87949.1"/>
    </source>
</evidence>
<dbReference type="PANTHER" id="PTHR43340:SF1">
    <property type="entry name" value="HYPOXANTHINE PHOSPHORIBOSYLTRANSFERASE"/>
    <property type="match status" value="1"/>
</dbReference>
<reference evidence="4 5" key="1">
    <citation type="submission" date="2017-12" db="EMBL/GenBank/DDBJ databases">
        <authorList>
            <person name="Hurst M.R.H."/>
        </authorList>
    </citation>
    <scope>NUCLEOTIDE SEQUENCE [LARGE SCALE GENOMIC DNA]</scope>
    <source>
        <strain evidence="4 5">SY-3-19</strain>
    </source>
</reference>
<dbReference type="Proteomes" id="UP000239504">
    <property type="component" value="Unassembled WGS sequence"/>
</dbReference>
<dbReference type="GO" id="GO:0005829">
    <property type="term" value="C:cytosol"/>
    <property type="evidence" value="ECO:0007669"/>
    <property type="project" value="TreeGrafter"/>
</dbReference>
<name>A0A2S7K641_9PROT</name>
<dbReference type="Pfam" id="PF00156">
    <property type="entry name" value="Pribosyltran"/>
    <property type="match status" value="1"/>
</dbReference>
<comment type="catalytic activity">
    <reaction evidence="2">
        <text>IMP + diphosphate = hypoxanthine + 5-phospho-alpha-D-ribose 1-diphosphate</text>
        <dbReference type="Rhea" id="RHEA:17973"/>
        <dbReference type="ChEBI" id="CHEBI:17368"/>
        <dbReference type="ChEBI" id="CHEBI:33019"/>
        <dbReference type="ChEBI" id="CHEBI:58017"/>
        <dbReference type="ChEBI" id="CHEBI:58053"/>
        <dbReference type="EC" id="2.4.2.8"/>
    </reaction>
    <physiologicalReaction direction="right-to-left" evidence="2">
        <dbReference type="Rhea" id="RHEA:17975"/>
    </physiologicalReaction>
</comment>
<dbReference type="EMBL" id="PJCH01000005">
    <property type="protein sequence ID" value="PQA87949.1"/>
    <property type="molecule type" value="Genomic_DNA"/>
</dbReference>
<dbReference type="RefSeq" id="WP_104829194.1">
    <property type="nucleotide sequence ID" value="NZ_PJCH01000005.1"/>
</dbReference>
<dbReference type="PANTHER" id="PTHR43340">
    <property type="entry name" value="HYPOXANTHINE-GUANINE PHOSPHORIBOSYLTRANSFERASE"/>
    <property type="match status" value="1"/>
</dbReference>